<organism evidence="1 2">
    <name type="scientific">Piedraia hortae CBS 480.64</name>
    <dbReference type="NCBI Taxonomy" id="1314780"/>
    <lineage>
        <taxon>Eukaryota</taxon>
        <taxon>Fungi</taxon>
        <taxon>Dikarya</taxon>
        <taxon>Ascomycota</taxon>
        <taxon>Pezizomycotina</taxon>
        <taxon>Dothideomycetes</taxon>
        <taxon>Dothideomycetidae</taxon>
        <taxon>Capnodiales</taxon>
        <taxon>Piedraiaceae</taxon>
        <taxon>Piedraia</taxon>
    </lineage>
</organism>
<proteinExistence type="predicted"/>
<reference evidence="1" key="1">
    <citation type="journal article" date="2020" name="Stud. Mycol.">
        <title>101 Dothideomycetes genomes: a test case for predicting lifestyles and emergence of pathogens.</title>
        <authorList>
            <person name="Haridas S."/>
            <person name="Albert R."/>
            <person name="Binder M."/>
            <person name="Bloem J."/>
            <person name="Labutti K."/>
            <person name="Salamov A."/>
            <person name="Andreopoulos B."/>
            <person name="Baker S."/>
            <person name="Barry K."/>
            <person name="Bills G."/>
            <person name="Bluhm B."/>
            <person name="Cannon C."/>
            <person name="Castanera R."/>
            <person name="Culley D."/>
            <person name="Daum C."/>
            <person name="Ezra D."/>
            <person name="Gonzalez J."/>
            <person name="Henrissat B."/>
            <person name="Kuo A."/>
            <person name="Liang C."/>
            <person name="Lipzen A."/>
            <person name="Lutzoni F."/>
            <person name="Magnuson J."/>
            <person name="Mondo S."/>
            <person name="Nolan M."/>
            <person name="Ohm R."/>
            <person name="Pangilinan J."/>
            <person name="Park H.-J."/>
            <person name="Ramirez L."/>
            <person name="Alfaro M."/>
            <person name="Sun H."/>
            <person name="Tritt A."/>
            <person name="Yoshinaga Y."/>
            <person name="Zwiers L.-H."/>
            <person name="Turgeon B."/>
            <person name="Goodwin S."/>
            <person name="Spatafora J."/>
            <person name="Crous P."/>
            <person name="Grigoriev I."/>
        </authorList>
    </citation>
    <scope>NUCLEOTIDE SEQUENCE</scope>
    <source>
        <strain evidence="1">CBS 480.64</strain>
    </source>
</reference>
<dbReference type="EMBL" id="MU006013">
    <property type="protein sequence ID" value="KAF2858286.1"/>
    <property type="molecule type" value="Genomic_DNA"/>
</dbReference>
<keyword evidence="2" id="KW-1185">Reference proteome</keyword>
<evidence type="ECO:0000313" key="1">
    <source>
        <dbReference type="EMBL" id="KAF2858286.1"/>
    </source>
</evidence>
<dbReference type="AlphaFoldDB" id="A0A6A7BSJ4"/>
<dbReference type="Proteomes" id="UP000799421">
    <property type="component" value="Unassembled WGS sequence"/>
</dbReference>
<name>A0A6A7BSJ4_9PEZI</name>
<gene>
    <name evidence="1" type="ORF">K470DRAFT_259965</name>
</gene>
<sequence>MTVSLENKERFNRLCTAPQPDQSDTRQVRQMRSFLYVGDKRTISATAQALWRPKWYRILFSSGVHYTSFAFLNTKFCHERLIQYVSALHHFSTDTSVREAMPFRHSTAGHLADEVLDLLEDFAAEAMTVDVEAATAHVERELRELLECLLVDALRSCLCR</sequence>
<accession>A0A6A7BSJ4</accession>
<protein>
    <submittedName>
        <fullName evidence="1">Uncharacterized protein</fullName>
    </submittedName>
</protein>
<evidence type="ECO:0000313" key="2">
    <source>
        <dbReference type="Proteomes" id="UP000799421"/>
    </source>
</evidence>